<protein>
    <submittedName>
        <fullName evidence="1">Uncharacterized protein</fullName>
    </submittedName>
</protein>
<gene>
    <name evidence="1" type="ORF">BHYA_0082g00200</name>
</gene>
<accession>A0A4Z1GXP9</accession>
<sequence>MSPGSFAFNLLSSITTVTTGRAVIRQSLAIMEAAAGTLACVKNDDKVATSNDLICVCDGLDCSVDESGRFVISFNCEEGEAVNFSCVSGVHSSGVDSSPDNMKCYGTPKTTNKNATSQASFKHVEV</sequence>
<name>A0A4Z1GXP9_9HELO</name>
<keyword evidence="2" id="KW-1185">Reference proteome</keyword>
<comment type="caution">
    <text evidence="1">The sequence shown here is derived from an EMBL/GenBank/DDBJ whole genome shotgun (WGS) entry which is preliminary data.</text>
</comment>
<dbReference type="EMBL" id="PQXK01000082">
    <property type="protein sequence ID" value="TGO38077.1"/>
    <property type="molecule type" value="Genomic_DNA"/>
</dbReference>
<dbReference type="Proteomes" id="UP000297814">
    <property type="component" value="Unassembled WGS sequence"/>
</dbReference>
<evidence type="ECO:0000313" key="1">
    <source>
        <dbReference type="EMBL" id="TGO38077.1"/>
    </source>
</evidence>
<reference evidence="1 2" key="1">
    <citation type="submission" date="2017-12" db="EMBL/GenBank/DDBJ databases">
        <title>Comparative genomics of Botrytis spp.</title>
        <authorList>
            <person name="Valero-Jimenez C.A."/>
            <person name="Tapia P."/>
            <person name="Veloso J."/>
            <person name="Silva-Moreno E."/>
            <person name="Staats M."/>
            <person name="Valdes J.H."/>
            <person name="Van Kan J.A.L."/>
        </authorList>
    </citation>
    <scope>NUCLEOTIDE SEQUENCE [LARGE SCALE GENOMIC DNA]</scope>
    <source>
        <strain evidence="1 2">Bh0001</strain>
    </source>
</reference>
<evidence type="ECO:0000313" key="2">
    <source>
        <dbReference type="Proteomes" id="UP000297814"/>
    </source>
</evidence>
<dbReference type="AlphaFoldDB" id="A0A4Z1GXP9"/>
<proteinExistence type="predicted"/>
<organism evidence="1 2">
    <name type="scientific">Botrytis hyacinthi</name>
    <dbReference type="NCBI Taxonomy" id="278943"/>
    <lineage>
        <taxon>Eukaryota</taxon>
        <taxon>Fungi</taxon>
        <taxon>Dikarya</taxon>
        <taxon>Ascomycota</taxon>
        <taxon>Pezizomycotina</taxon>
        <taxon>Leotiomycetes</taxon>
        <taxon>Helotiales</taxon>
        <taxon>Sclerotiniaceae</taxon>
        <taxon>Botrytis</taxon>
    </lineage>
</organism>